<evidence type="ECO:0000256" key="2">
    <source>
        <dbReference type="ARBA" id="ARBA00007362"/>
    </source>
</evidence>
<comment type="similarity">
    <text evidence="2">Belongs to the EamA transporter family.</text>
</comment>
<evidence type="ECO:0000313" key="8">
    <source>
        <dbReference type="EMBL" id="TXK03076.1"/>
    </source>
</evidence>
<evidence type="ECO:0000256" key="5">
    <source>
        <dbReference type="ARBA" id="ARBA00023136"/>
    </source>
</evidence>
<protein>
    <submittedName>
        <fullName evidence="8">DMT family transporter</fullName>
    </submittedName>
</protein>
<dbReference type="PANTHER" id="PTHR32322:SF2">
    <property type="entry name" value="EAMA DOMAIN-CONTAINING PROTEIN"/>
    <property type="match status" value="1"/>
</dbReference>
<proteinExistence type="inferred from homology"/>
<feature type="domain" description="EamA" evidence="7">
    <location>
        <begin position="145"/>
        <end position="271"/>
    </location>
</feature>
<evidence type="ECO:0000256" key="4">
    <source>
        <dbReference type="ARBA" id="ARBA00022989"/>
    </source>
</evidence>
<keyword evidence="9" id="KW-1185">Reference proteome</keyword>
<sequence>MAAIWGIPYLLIKISVESYSPAAIVAGRTLIGAAILLPFAIRSGALRGALNHWRWVLAFGLVEMAGPFFLLGHAEQSLPSGLTGLLVATVPLWATIIALFGGERGALRPTRVAGLVLGFIGVAVIVLVPGLGVGGNGWLLAAGEVLLVAVMYAIAPFIVARKLNDVPALGSITLSLLMIGVGYLPFALLTQHEVPTLDATVALILLGVVCTAVAFILFFALIREVGPVNAPLFTYINPIVALVAGVLILNEHLGVELLIGAPIVLLGCWLAAMGGKKKDAILPEPDPTRA</sequence>
<dbReference type="PANTHER" id="PTHR32322">
    <property type="entry name" value="INNER MEMBRANE TRANSPORTER"/>
    <property type="match status" value="1"/>
</dbReference>
<feature type="transmembrane region" description="Helical" evidence="6">
    <location>
        <begin position="232"/>
        <end position="249"/>
    </location>
</feature>
<comment type="caution">
    <text evidence="8">The sequence shown here is derived from an EMBL/GenBank/DDBJ whole genome shotgun (WGS) entry which is preliminary data.</text>
</comment>
<reference evidence="8 9" key="1">
    <citation type="submission" date="2019-08" db="EMBL/GenBank/DDBJ databases">
        <authorList>
            <person name="Dong K."/>
        </authorList>
    </citation>
    <scope>NUCLEOTIDE SEQUENCE [LARGE SCALE GENOMIC DNA]</scope>
    <source>
        <strain evidence="8 9">M4-8</strain>
    </source>
</reference>
<name>A0A5C8HK95_9MICO</name>
<dbReference type="SUPFAM" id="SSF103481">
    <property type="entry name" value="Multidrug resistance efflux transporter EmrE"/>
    <property type="match status" value="2"/>
</dbReference>
<keyword evidence="4 6" id="KW-1133">Transmembrane helix</keyword>
<feature type="transmembrane region" description="Helical" evidence="6">
    <location>
        <begin position="80"/>
        <end position="100"/>
    </location>
</feature>
<feature type="transmembrane region" description="Helical" evidence="6">
    <location>
        <begin position="200"/>
        <end position="220"/>
    </location>
</feature>
<keyword evidence="5 6" id="KW-0472">Membrane</keyword>
<dbReference type="AlphaFoldDB" id="A0A5C8HK95"/>
<dbReference type="OrthoDB" id="4630069at2"/>
<keyword evidence="3 6" id="KW-0812">Transmembrane</keyword>
<organism evidence="8 9">
    <name type="scientific">Microbacterium mitrae</name>
    <dbReference type="NCBI Taxonomy" id="664640"/>
    <lineage>
        <taxon>Bacteria</taxon>
        <taxon>Bacillati</taxon>
        <taxon>Actinomycetota</taxon>
        <taxon>Actinomycetes</taxon>
        <taxon>Micrococcales</taxon>
        <taxon>Microbacteriaceae</taxon>
        <taxon>Microbacterium</taxon>
    </lineage>
</organism>
<feature type="transmembrane region" description="Helical" evidence="6">
    <location>
        <begin position="53"/>
        <end position="74"/>
    </location>
</feature>
<dbReference type="EMBL" id="VRSW01000005">
    <property type="protein sequence ID" value="TXK03076.1"/>
    <property type="molecule type" value="Genomic_DNA"/>
</dbReference>
<evidence type="ECO:0000256" key="3">
    <source>
        <dbReference type="ARBA" id="ARBA00022692"/>
    </source>
</evidence>
<evidence type="ECO:0000313" key="9">
    <source>
        <dbReference type="Proteomes" id="UP000321196"/>
    </source>
</evidence>
<evidence type="ECO:0000259" key="7">
    <source>
        <dbReference type="Pfam" id="PF00892"/>
    </source>
</evidence>
<dbReference type="InterPro" id="IPR037185">
    <property type="entry name" value="EmrE-like"/>
</dbReference>
<feature type="domain" description="EamA" evidence="7">
    <location>
        <begin position="2"/>
        <end position="126"/>
    </location>
</feature>
<gene>
    <name evidence="8" type="ORF">FVP60_12220</name>
</gene>
<dbReference type="InterPro" id="IPR050638">
    <property type="entry name" value="AA-Vitamin_Transporters"/>
</dbReference>
<comment type="subcellular location">
    <subcellularLocation>
        <location evidence="1">Membrane</location>
        <topology evidence="1">Multi-pass membrane protein</topology>
    </subcellularLocation>
</comment>
<evidence type="ECO:0000256" key="6">
    <source>
        <dbReference type="SAM" id="Phobius"/>
    </source>
</evidence>
<feature type="transmembrane region" description="Helical" evidence="6">
    <location>
        <begin position="20"/>
        <end position="41"/>
    </location>
</feature>
<dbReference type="GO" id="GO:0016020">
    <property type="term" value="C:membrane"/>
    <property type="evidence" value="ECO:0007669"/>
    <property type="project" value="UniProtKB-SubCell"/>
</dbReference>
<feature type="transmembrane region" description="Helical" evidence="6">
    <location>
        <begin position="112"/>
        <end position="132"/>
    </location>
</feature>
<dbReference type="Proteomes" id="UP000321196">
    <property type="component" value="Unassembled WGS sequence"/>
</dbReference>
<dbReference type="Pfam" id="PF00892">
    <property type="entry name" value="EamA"/>
    <property type="match status" value="2"/>
</dbReference>
<evidence type="ECO:0000256" key="1">
    <source>
        <dbReference type="ARBA" id="ARBA00004141"/>
    </source>
</evidence>
<feature type="transmembrane region" description="Helical" evidence="6">
    <location>
        <begin position="255"/>
        <end position="272"/>
    </location>
</feature>
<dbReference type="InterPro" id="IPR000620">
    <property type="entry name" value="EamA_dom"/>
</dbReference>
<accession>A0A5C8HK95</accession>
<feature type="transmembrane region" description="Helical" evidence="6">
    <location>
        <begin position="138"/>
        <end position="159"/>
    </location>
</feature>
<feature type="transmembrane region" description="Helical" evidence="6">
    <location>
        <begin position="166"/>
        <end position="188"/>
    </location>
</feature>